<evidence type="ECO:0000259" key="1">
    <source>
        <dbReference type="PROSITE" id="PS50995"/>
    </source>
</evidence>
<keyword evidence="3" id="KW-1185">Reference proteome</keyword>
<dbReference type="PRINTS" id="PR00598">
    <property type="entry name" value="HTHMARR"/>
</dbReference>
<gene>
    <name evidence="2" type="ORF">ABFB10_13330</name>
</gene>
<organism evidence="2 3">
    <name type="scientific">Ponticoccus litoralis</name>
    <dbReference type="NCBI Taxonomy" id="422297"/>
    <lineage>
        <taxon>Bacteria</taxon>
        <taxon>Pseudomonadati</taxon>
        <taxon>Pseudomonadota</taxon>
        <taxon>Alphaproteobacteria</taxon>
        <taxon>Rhodobacterales</taxon>
        <taxon>Roseobacteraceae</taxon>
        <taxon>Ponticoccus</taxon>
    </lineage>
</organism>
<reference evidence="2 3" key="1">
    <citation type="submission" date="2024-05" db="EMBL/GenBank/DDBJ databases">
        <title>Genome sequence of Ponticoccus litoralis KCCM 90028.</title>
        <authorList>
            <person name="Kim J.M."/>
            <person name="Lee J.K."/>
            <person name="Choi B.J."/>
            <person name="Bayburt H."/>
            <person name="Baek J.H."/>
            <person name="Jeon C.O."/>
        </authorList>
    </citation>
    <scope>NUCLEOTIDE SEQUENCE [LARGE SCALE GENOMIC DNA]</scope>
    <source>
        <strain evidence="2 3">KCCM 90028</strain>
    </source>
</reference>
<dbReference type="InterPro" id="IPR036388">
    <property type="entry name" value="WH-like_DNA-bd_sf"/>
</dbReference>
<comment type="caution">
    <text evidence="2">The sequence shown here is derived from an EMBL/GenBank/DDBJ whole genome shotgun (WGS) entry which is preliminary data.</text>
</comment>
<dbReference type="InterPro" id="IPR039422">
    <property type="entry name" value="MarR/SlyA-like"/>
</dbReference>
<dbReference type="PANTHER" id="PTHR33164:SF94">
    <property type="entry name" value="TRANSCRIPTIONAL REGULATORY PROTEIN-RELATED"/>
    <property type="match status" value="1"/>
</dbReference>
<dbReference type="PROSITE" id="PS50995">
    <property type="entry name" value="HTH_MARR_2"/>
    <property type="match status" value="1"/>
</dbReference>
<dbReference type="GO" id="GO:0003700">
    <property type="term" value="F:DNA-binding transcription factor activity"/>
    <property type="evidence" value="ECO:0007669"/>
    <property type="project" value="InterPro"/>
</dbReference>
<dbReference type="InterPro" id="IPR036390">
    <property type="entry name" value="WH_DNA-bd_sf"/>
</dbReference>
<feature type="domain" description="HTH marR-type" evidence="1">
    <location>
        <begin position="5"/>
        <end position="170"/>
    </location>
</feature>
<dbReference type="GO" id="GO:0006950">
    <property type="term" value="P:response to stress"/>
    <property type="evidence" value="ECO:0007669"/>
    <property type="project" value="TreeGrafter"/>
</dbReference>
<dbReference type="SUPFAM" id="SSF46785">
    <property type="entry name" value="Winged helix' DNA-binding domain"/>
    <property type="match status" value="1"/>
</dbReference>
<proteinExistence type="predicted"/>
<evidence type="ECO:0000313" key="2">
    <source>
        <dbReference type="EMBL" id="MEN9061848.1"/>
    </source>
</evidence>
<dbReference type="InterPro" id="IPR000835">
    <property type="entry name" value="HTH_MarR-typ"/>
</dbReference>
<dbReference type="RefSeq" id="WP_347166879.1">
    <property type="nucleotide sequence ID" value="NZ_JBDNCH010000002.1"/>
</dbReference>
<accession>A0AAW9ST03</accession>
<dbReference type="EMBL" id="JBDNCH010000002">
    <property type="protein sequence ID" value="MEN9061848.1"/>
    <property type="molecule type" value="Genomic_DNA"/>
</dbReference>
<dbReference type="Proteomes" id="UP001428774">
    <property type="component" value="Unassembled WGS sequence"/>
</dbReference>
<dbReference type="Gene3D" id="1.10.10.10">
    <property type="entry name" value="Winged helix-like DNA-binding domain superfamily/Winged helix DNA-binding domain"/>
    <property type="match status" value="1"/>
</dbReference>
<dbReference type="AlphaFoldDB" id="A0AAW9ST03"/>
<dbReference type="PANTHER" id="PTHR33164">
    <property type="entry name" value="TRANSCRIPTIONAL REGULATOR, MARR FAMILY"/>
    <property type="match status" value="1"/>
</dbReference>
<name>A0AAW9ST03_9RHOB</name>
<sequence>MAERDKRLKEELAQAGISEDSSQAALDIDAVLQVWRRKVFKRELGHRALAELGLPVDLPQLDVLMAVRAPENEFRDEETGETMVSTVAQRLNIDPSRASRMTSDLIARGLLRRAVSQADARRTVLELTDRGERVVEAVRTYKFLTMGSYLQGWTAEEIRTFLPLLERFSAWSETAAHPSEEVADEIAKLRESIADLGMPDRDETAG</sequence>
<dbReference type="SMART" id="SM00347">
    <property type="entry name" value="HTH_MARR"/>
    <property type="match status" value="1"/>
</dbReference>
<evidence type="ECO:0000313" key="3">
    <source>
        <dbReference type="Proteomes" id="UP001428774"/>
    </source>
</evidence>
<protein>
    <submittedName>
        <fullName evidence="2">MarR family winged helix-turn-helix transcriptional regulator</fullName>
    </submittedName>
</protein>